<dbReference type="SUPFAM" id="SSF50331">
    <property type="entry name" value="MOP-like"/>
    <property type="match status" value="1"/>
</dbReference>
<evidence type="ECO:0000313" key="5">
    <source>
        <dbReference type="Proteomes" id="UP000297989"/>
    </source>
</evidence>
<name>A0A659RYT0_SALET</name>
<organism evidence="4 5">
    <name type="scientific">Salmonella enterica subsp. enterica serovar Poona</name>
    <dbReference type="NCBI Taxonomy" id="436295"/>
    <lineage>
        <taxon>Bacteria</taxon>
        <taxon>Pseudomonadati</taxon>
        <taxon>Pseudomonadota</taxon>
        <taxon>Gammaproteobacteria</taxon>
        <taxon>Enterobacterales</taxon>
        <taxon>Enterobacteriaceae</taxon>
        <taxon>Salmonella</taxon>
    </lineage>
</organism>
<reference evidence="4 5" key="1">
    <citation type="submission" date="2018-03" db="EMBL/GenBank/DDBJ databases">
        <title>Non-Typhoidal Salmonella genome sequencing and assembly.</title>
        <authorList>
            <person name="Matchawe C."/>
        </authorList>
    </citation>
    <scope>NUCLEOTIDE SEQUENCE [LARGE SCALE GENOMIC DNA]</scope>
    <source>
        <strain evidence="4 5">8EV</strain>
    </source>
</reference>
<evidence type="ECO:0000256" key="2">
    <source>
        <dbReference type="PROSITE-ProRule" id="PRU01213"/>
    </source>
</evidence>
<comment type="caution">
    <text evidence="4">The sequence shown here is derived from an EMBL/GenBank/DDBJ whole genome shotgun (WGS) entry which is preliminary data.</text>
</comment>
<dbReference type="GO" id="GO:0015689">
    <property type="term" value="P:molybdate ion transport"/>
    <property type="evidence" value="ECO:0007669"/>
    <property type="project" value="InterPro"/>
</dbReference>
<dbReference type="Pfam" id="PF03459">
    <property type="entry name" value="TOBE"/>
    <property type="match status" value="1"/>
</dbReference>
<evidence type="ECO:0000313" key="4">
    <source>
        <dbReference type="EMBL" id="TGD09272.1"/>
    </source>
</evidence>
<proteinExistence type="predicted"/>
<dbReference type="InterPro" id="IPR005116">
    <property type="entry name" value="Transp-assoc_OB_typ1"/>
</dbReference>
<dbReference type="AlphaFoldDB" id="A0A659RYT0"/>
<keyword evidence="1 2" id="KW-0500">Molybdenum</keyword>
<accession>A0A659RYT0</accession>
<dbReference type="Gene3D" id="2.40.50.100">
    <property type="match status" value="1"/>
</dbReference>
<sequence>CSRDRGKAVRLLLQAPWVGITRDAAVARAADNQLSGTISHIARGADQCEVLMALPDGQTLCATIPTADAATLKEGDDVIAWFNADRVIIATLC</sequence>
<feature type="domain" description="Mop" evidence="3">
    <location>
        <begin position="27"/>
        <end position="91"/>
    </location>
</feature>
<protein>
    <recommendedName>
        <fullName evidence="3">Mop domain-containing protein</fullName>
    </recommendedName>
</protein>
<dbReference type="EMBL" id="PYKK01002008">
    <property type="protein sequence ID" value="TGD09272.1"/>
    <property type="molecule type" value="Genomic_DNA"/>
</dbReference>
<dbReference type="InterPro" id="IPR008995">
    <property type="entry name" value="Mo/tungstate-bd_C_term_dom"/>
</dbReference>
<feature type="non-terminal residue" evidence="4">
    <location>
        <position position="1"/>
    </location>
</feature>
<gene>
    <name evidence="4" type="ORF">C9F10_30020</name>
</gene>
<dbReference type="PROSITE" id="PS51866">
    <property type="entry name" value="MOP"/>
    <property type="match status" value="1"/>
</dbReference>
<evidence type="ECO:0000256" key="1">
    <source>
        <dbReference type="ARBA" id="ARBA00022505"/>
    </source>
</evidence>
<dbReference type="InterPro" id="IPR004606">
    <property type="entry name" value="Mop_domain"/>
</dbReference>
<dbReference type="Proteomes" id="UP000297989">
    <property type="component" value="Unassembled WGS sequence"/>
</dbReference>
<evidence type="ECO:0000259" key="3">
    <source>
        <dbReference type="PROSITE" id="PS51866"/>
    </source>
</evidence>